<name>X1URC3_9ZZZZ</name>
<proteinExistence type="predicted"/>
<accession>X1URC3</accession>
<gene>
    <name evidence="1" type="ORF">S12H4_34948</name>
</gene>
<reference evidence="1" key="1">
    <citation type="journal article" date="2014" name="Front. Microbiol.">
        <title>High frequency of phylogenetically diverse reductive dehalogenase-homologous genes in deep subseafloor sedimentary metagenomes.</title>
        <authorList>
            <person name="Kawai M."/>
            <person name="Futagami T."/>
            <person name="Toyoda A."/>
            <person name="Takaki Y."/>
            <person name="Nishi S."/>
            <person name="Hori S."/>
            <person name="Arai W."/>
            <person name="Tsubouchi T."/>
            <person name="Morono Y."/>
            <person name="Uchiyama I."/>
            <person name="Ito T."/>
            <person name="Fujiyama A."/>
            <person name="Inagaki F."/>
            <person name="Takami H."/>
        </authorList>
    </citation>
    <scope>NUCLEOTIDE SEQUENCE</scope>
    <source>
        <strain evidence="1">Expedition CK06-06</strain>
    </source>
</reference>
<sequence>MKFGAMIGYVQNMEFDTITNEVNQYIKQIKEHKIPSIKFPENGFSQEKTVITTQQLERTGVLPSKFNLRHVWVDLRN</sequence>
<organism evidence="1">
    <name type="scientific">marine sediment metagenome</name>
    <dbReference type="NCBI Taxonomy" id="412755"/>
    <lineage>
        <taxon>unclassified sequences</taxon>
        <taxon>metagenomes</taxon>
        <taxon>ecological metagenomes</taxon>
    </lineage>
</organism>
<protein>
    <submittedName>
        <fullName evidence="1">Uncharacterized protein</fullName>
    </submittedName>
</protein>
<dbReference type="AlphaFoldDB" id="X1URC3"/>
<comment type="caution">
    <text evidence="1">The sequence shown here is derived from an EMBL/GenBank/DDBJ whole genome shotgun (WGS) entry which is preliminary data.</text>
</comment>
<evidence type="ECO:0000313" key="1">
    <source>
        <dbReference type="EMBL" id="GAI94909.1"/>
    </source>
</evidence>
<dbReference type="EMBL" id="BARW01020718">
    <property type="protein sequence ID" value="GAI94909.1"/>
    <property type="molecule type" value="Genomic_DNA"/>
</dbReference>